<protein>
    <submittedName>
        <fullName evidence="1">Uncharacterized protein</fullName>
    </submittedName>
</protein>
<dbReference type="AlphaFoldDB" id="A0A0E2AMR3"/>
<dbReference type="Proteomes" id="UP000003879">
    <property type="component" value="Unassembled WGS sequence"/>
</dbReference>
<comment type="caution">
    <text evidence="1">The sequence shown here is derived from an EMBL/GenBank/DDBJ whole genome shotgun (WGS) entry which is preliminary data.</text>
</comment>
<dbReference type="EMBL" id="AGXN01000016">
    <property type="protein sequence ID" value="EIY94075.1"/>
    <property type="molecule type" value="Genomic_DNA"/>
</dbReference>
<dbReference type="HOGENOM" id="CLU_3265675_0_0_10"/>
<reference evidence="1 2" key="1">
    <citation type="submission" date="2012-02" db="EMBL/GenBank/DDBJ databases">
        <title>The Genome Sequence of Bacteroides fragilis CL07T12C05.</title>
        <authorList>
            <consortium name="The Broad Institute Genome Sequencing Platform"/>
            <person name="Earl A."/>
            <person name="Ward D."/>
            <person name="Feldgarden M."/>
            <person name="Gevers D."/>
            <person name="Zitomersky N.L."/>
            <person name="Coyne M.J."/>
            <person name="Comstock L.E."/>
            <person name="Young S.K."/>
            <person name="Zeng Q."/>
            <person name="Gargeya S."/>
            <person name="Fitzgerald M."/>
            <person name="Haas B."/>
            <person name="Abouelleil A."/>
            <person name="Alvarado L."/>
            <person name="Arachchi H.M."/>
            <person name="Berlin A."/>
            <person name="Chapman S.B."/>
            <person name="Gearin G."/>
            <person name="Goldberg J."/>
            <person name="Griggs A."/>
            <person name="Gujja S."/>
            <person name="Hansen M."/>
            <person name="Heiman D."/>
            <person name="Howarth C."/>
            <person name="Larimer J."/>
            <person name="Lui A."/>
            <person name="MacDonald P.J.P."/>
            <person name="McCowen C."/>
            <person name="Montmayeur A."/>
            <person name="Murphy C."/>
            <person name="Neiman D."/>
            <person name="Pearson M."/>
            <person name="Priest M."/>
            <person name="Roberts A."/>
            <person name="Saif S."/>
            <person name="Shea T."/>
            <person name="Sisk P."/>
            <person name="Stolte C."/>
            <person name="Sykes S."/>
            <person name="Wortman J."/>
            <person name="Nusbaum C."/>
            <person name="Birren B."/>
        </authorList>
    </citation>
    <scope>NUCLEOTIDE SEQUENCE [LARGE SCALE GENOMIC DNA]</scope>
    <source>
        <strain evidence="1 2">CL07T12C05</strain>
    </source>
</reference>
<accession>A0A0E2AMR3</accession>
<evidence type="ECO:0000313" key="1">
    <source>
        <dbReference type="EMBL" id="EIY94075.1"/>
    </source>
</evidence>
<evidence type="ECO:0000313" key="2">
    <source>
        <dbReference type="Proteomes" id="UP000003879"/>
    </source>
</evidence>
<organism evidence="1 2">
    <name type="scientific">Bacteroides fragilis CL07T12C05</name>
    <dbReference type="NCBI Taxonomy" id="997883"/>
    <lineage>
        <taxon>Bacteria</taxon>
        <taxon>Pseudomonadati</taxon>
        <taxon>Bacteroidota</taxon>
        <taxon>Bacteroidia</taxon>
        <taxon>Bacteroidales</taxon>
        <taxon>Bacteroidaceae</taxon>
        <taxon>Bacteroides</taxon>
    </lineage>
</organism>
<name>A0A0E2AMR3_BACFG</name>
<gene>
    <name evidence="1" type="ORF">HMPREF1056_03026</name>
</gene>
<sequence>MMKKDTKENSYGLQKLPKVSEIVEVFHGIHTPKSRFPQFEL</sequence>
<proteinExistence type="predicted"/>